<dbReference type="InterPro" id="IPR001030">
    <property type="entry name" value="Acoase/IPM_deHydtase_lsu_aba"/>
</dbReference>
<feature type="non-terminal residue" evidence="7">
    <location>
        <position position="1"/>
    </location>
</feature>
<evidence type="ECO:0000256" key="4">
    <source>
        <dbReference type="ARBA" id="ARBA00023014"/>
    </source>
</evidence>
<reference evidence="7 8" key="1">
    <citation type="submission" date="2024-02" db="EMBL/GenBank/DDBJ databases">
        <title>Bacteria isolated from the canopy kelp, Nereocystis luetkeana.</title>
        <authorList>
            <person name="Pfister C.A."/>
            <person name="Younker I.T."/>
            <person name="Light S.H."/>
        </authorList>
    </citation>
    <scope>NUCLEOTIDE SEQUENCE [LARGE SCALE GENOMIC DNA]</scope>
    <source>
        <strain evidence="7 8">TI.1.05</strain>
    </source>
</reference>
<dbReference type="InterPro" id="IPR015931">
    <property type="entry name" value="Acnase/IPM_dHydase_lsu_aba_1/3"/>
</dbReference>
<dbReference type="Proteomes" id="UP001369082">
    <property type="component" value="Unassembled WGS sequence"/>
</dbReference>
<evidence type="ECO:0000256" key="1">
    <source>
        <dbReference type="ARBA" id="ARBA00012926"/>
    </source>
</evidence>
<evidence type="ECO:0000259" key="6">
    <source>
        <dbReference type="Pfam" id="PF00330"/>
    </source>
</evidence>
<dbReference type="Gene3D" id="3.30.499.10">
    <property type="entry name" value="Aconitase, domain 3"/>
    <property type="match status" value="1"/>
</dbReference>
<gene>
    <name evidence="7" type="ORF">V6256_15380</name>
</gene>
<dbReference type="Pfam" id="PF00330">
    <property type="entry name" value="Aconitase"/>
    <property type="match status" value="1"/>
</dbReference>
<evidence type="ECO:0000256" key="3">
    <source>
        <dbReference type="ARBA" id="ARBA00023004"/>
    </source>
</evidence>
<protein>
    <recommendedName>
        <fullName evidence="1">aconitate hydratase</fullName>
        <ecNumber evidence="1">4.2.1.3</ecNumber>
    </recommendedName>
</protein>
<evidence type="ECO:0000313" key="7">
    <source>
        <dbReference type="EMBL" id="MEL0630961.1"/>
    </source>
</evidence>
<keyword evidence="3" id="KW-0408">Iron</keyword>
<keyword evidence="2" id="KW-0479">Metal-binding</keyword>
<comment type="caution">
    <text evidence="7">The sequence shown here is derived from an EMBL/GenBank/DDBJ whole genome shotgun (WGS) entry which is preliminary data.</text>
</comment>
<name>A0ABU9GUM3_9GAMM</name>
<feature type="domain" description="Aconitase/3-isopropylmalate dehydratase large subunit alpha/beta/alpha" evidence="6">
    <location>
        <begin position="1"/>
        <end position="80"/>
    </location>
</feature>
<evidence type="ECO:0000313" key="8">
    <source>
        <dbReference type="Proteomes" id="UP001369082"/>
    </source>
</evidence>
<organism evidence="7 8">
    <name type="scientific">Psychromonas aquatilis</name>
    <dbReference type="NCBI Taxonomy" id="2005072"/>
    <lineage>
        <taxon>Bacteria</taxon>
        <taxon>Pseudomonadati</taxon>
        <taxon>Pseudomonadota</taxon>
        <taxon>Gammaproteobacteria</taxon>
        <taxon>Alteromonadales</taxon>
        <taxon>Psychromonadaceae</taxon>
        <taxon>Psychromonas</taxon>
    </lineage>
</organism>
<proteinExistence type="predicted"/>
<feature type="non-terminal residue" evidence="7">
    <location>
        <position position="85"/>
    </location>
</feature>
<dbReference type="InterPro" id="IPR036008">
    <property type="entry name" value="Aconitase_4Fe-4S_dom"/>
</dbReference>
<evidence type="ECO:0000256" key="5">
    <source>
        <dbReference type="ARBA" id="ARBA00023501"/>
    </source>
</evidence>
<keyword evidence="8" id="KW-1185">Reference proteome</keyword>
<accession>A0ABU9GUM3</accession>
<dbReference type="RefSeq" id="WP_341599126.1">
    <property type="nucleotide sequence ID" value="NZ_JBAKAZ010000213.1"/>
</dbReference>
<dbReference type="EMBL" id="JBAKAZ010000213">
    <property type="protein sequence ID" value="MEL0630961.1"/>
    <property type="molecule type" value="Genomic_DNA"/>
</dbReference>
<keyword evidence="4" id="KW-0411">Iron-sulfur</keyword>
<comment type="catalytic activity">
    <reaction evidence="5">
        <text>citrate = D-threo-isocitrate</text>
        <dbReference type="Rhea" id="RHEA:10336"/>
        <dbReference type="ChEBI" id="CHEBI:15562"/>
        <dbReference type="ChEBI" id="CHEBI:16947"/>
        <dbReference type="EC" id="4.2.1.3"/>
    </reaction>
</comment>
<sequence>QQTSKYLELTGRTQEQIDIIEAYAKAQGMWRSESQQKAEYHAQVSLDLEQVVPAIAGPIRPQDRIDLVDAAPGFEDWINQQNELT</sequence>
<evidence type="ECO:0000256" key="2">
    <source>
        <dbReference type="ARBA" id="ARBA00022723"/>
    </source>
</evidence>
<dbReference type="EC" id="4.2.1.3" evidence="1"/>
<dbReference type="InterPro" id="IPR006249">
    <property type="entry name" value="Aconitase/IRP2"/>
</dbReference>
<dbReference type="SUPFAM" id="SSF53732">
    <property type="entry name" value="Aconitase iron-sulfur domain"/>
    <property type="match status" value="1"/>
</dbReference>
<dbReference type="PANTHER" id="PTHR11670">
    <property type="entry name" value="ACONITASE/IRON-RESPONSIVE ELEMENT FAMILY MEMBER"/>
    <property type="match status" value="1"/>
</dbReference>